<dbReference type="EMBL" id="UGRY01000002">
    <property type="protein sequence ID" value="SUA72647.1"/>
    <property type="molecule type" value="Genomic_DNA"/>
</dbReference>
<evidence type="ECO:0000256" key="1">
    <source>
        <dbReference type="SAM" id="Phobius"/>
    </source>
</evidence>
<sequence>MAAIYTTPRPMEGDVIAEVAAVLGGVGAGGIGTALVTGLLGRRKSRADAVAVLTQAAAQMVEPLSRQLAEVTAALEEHKRADRARQRQQRAAAARHVLWDNTVAEQLRALGAEVPAPPPLEVIS</sequence>
<keyword evidence="1" id="KW-0472">Membrane</keyword>
<keyword evidence="1" id="KW-0812">Transmembrane</keyword>
<dbReference type="AlphaFoldDB" id="A0A378Y8E3"/>
<name>A0A378Y8E3_9NOCA</name>
<evidence type="ECO:0000313" key="3">
    <source>
        <dbReference type="Proteomes" id="UP000255467"/>
    </source>
</evidence>
<feature type="transmembrane region" description="Helical" evidence="1">
    <location>
        <begin position="20"/>
        <end position="40"/>
    </location>
</feature>
<dbReference type="Proteomes" id="UP000255467">
    <property type="component" value="Unassembled WGS sequence"/>
</dbReference>
<accession>A0A378Y8E3</accession>
<reference evidence="2 3" key="1">
    <citation type="submission" date="2018-06" db="EMBL/GenBank/DDBJ databases">
        <authorList>
            <consortium name="Pathogen Informatics"/>
            <person name="Doyle S."/>
        </authorList>
    </citation>
    <scope>NUCLEOTIDE SEQUENCE [LARGE SCALE GENOMIC DNA]</scope>
    <source>
        <strain evidence="2 3">NCTC1934</strain>
    </source>
</reference>
<gene>
    <name evidence="2" type="ORF">NCTC1934_00075</name>
</gene>
<keyword evidence="3" id="KW-1185">Reference proteome</keyword>
<proteinExistence type="predicted"/>
<organism evidence="2 3">
    <name type="scientific">Nocardia otitidiscaviarum</name>
    <dbReference type="NCBI Taxonomy" id="1823"/>
    <lineage>
        <taxon>Bacteria</taxon>
        <taxon>Bacillati</taxon>
        <taxon>Actinomycetota</taxon>
        <taxon>Actinomycetes</taxon>
        <taxon>Mycobacteriales</taxon>
        <taxon>Nocardiaceae</taxon>
        <taxon>Nocardia</taxon>
    </lineage>
</organism>
<keyword evidence="1" id="KW-1133">Transmembrane helix</keyword>
<protein>
    <submittedName>
        <fullName evidence="2">Uncharacterized protein</fullName>
    </submittedName>
</protein>
<evidence type="ECO:0000313" key="2">
    <source>
        <dbReference type="EMBL" id="SUA72647.1"/>
    </source>
</evidence>